<keyword evidence="3 7" id="KW-0732">Signal</keyword>
<evidence type="ECO:0000313" key="10">
    <source>
        <dbReference type="EMBL" id="KAK9867291.1"/>
    </source>
</evidence>
<dbReference type="InterPro" id="IPR053937">
    <property type="entry name" value="GOST_TM"/>
</dbReference>
<evidence type="ECO:0000256" key="5">
    <source>
        <dbReference type="ARBA" id="ARBA00023136"/>
    </source>
</evidence>
<sequence length="440" mass="49443">MLARGSGVVVFSLALCLALRTCQGRITDSSLERDIRSTVLFVEPFGFSENGHIDLAVSNFQEYHKNNAEVDLSQLGFFITTSEAEAQLEVDFAAGTCSMDAENTARLLTFDKVFAEQQKGVSVTNYASELSEHVEKFSGGEFSLFFANCLSPETAVSFDVRVSLYNVKAGKSDYLSVGEDNLPTLYMVAFVLFTVATAAWTSVVIRARQNAHRIHYLMIALVACKALTLLSQAGMYHLIRITGHPDGWNIAYYIFTFMRGILFFTVVVLVGTGWSYMKPLLAEKEKRILMIVIPLQVLAEVAIVILDENTPASRNWFTWRDMLHLVDIICCCAILFPIVWSIKHLREASQTDGKAARNLAKLQLFQHFYVMVVVYIYFTRIVVYLLKSTMPYHLIWLSDAADVLATLVFYVATATKFRPHAENPYFNLSQDDELAETADP</sequence>
<feature type="transmembrane region" description="Helical" evidence="6">
    <location>
        <begin position="185"/>
        <end position="205"/>
    </location>
</feature>
<gene>
    <name evidence="10" type="ORF">WJX84_001743</name>
</gene>
<dbReference type="GO" id="GO:0016020">
    <property type="term" value="C:membrane"/>
    <property type="evidence" value="ECO:0007669"/>
    <property type="project" value="UniProtKB-SubCell"/>
</dbReference>
<accession>A0AAW1TE06</accession>
<dbReference type="InterPro" id="IPR009637">
    <property type="entry name" value="GPR107/GPR108-like"/>
</dbReference>
<evidence type="ECO:0000256" key="4">
    <source>
        <dbReference type="ARBA" id="ARBA00022989"/>
    </source>
</evidence>
<name>A0AAW1TE06_9CHLO</name>
<feature type="transmembrane region" description="Helical" evidence="6">
    <location>
        <begin position="250"/>
        <end position="276"/>
    </location>
</feature>
<dbReference type="AlphaFoldDB" id="A0AAW1TE06"/>
<comment type="subcellular location">
    <subcellularLocation>
        <location evidence="1">Membrane</location>
        <topology evidence="1">Multi-pass membrane protein</topology>
    </subcellularLocation>
</comment>
<evidence type="ECO:0000256" key="7">
    <source>
        <dbReference type="SAM" id="SignalP"/>
    </source>
</evidence>
<feature type="domain" description="GOST seven transmembrane" evidence="8">
    <location>
        <begin position="182"/>
        <end position="424"/>
    </location>
</feature>
<dbReference type="PANTHER" id="PTHR21229">
    <property type="entry name" value="LUNG SEVEN TRANSMEMBRANE RECEPTOR"/>
    <property type="match status" value="1"/>
</dbReference>
<evidence type="ECO:0000256" key="1">
    <source>
        <dbReference type="ARBA" id="ARBA00004141"/>
    </source>
</evidence>
<evidence type="ECO:0000256" key="2">
    <source>
        <dbReference type="ARBA" id="ARBA00022692"/>
    </source>
</evidence>
<keyword evidence="4 6" id="KW-1133">Transmembrane helix</keyword>
<feature type="chain" id="PRO_5043688155" evidence="7">
    <location>
        <begin position="25"/>
        <end position="440"/>
    </location>
</feature>
<dbReference type="PANTHER" id="PTHR21229:SF2">
    <property type="entry name" value="RE59932P"/>
    <property type="match status" value="1"/>
</dbReference>
<dbReference type="Pfam" id="PF06814">
    <property type="entry name" value="GOST_TM"/>
    <property type="match status" value="1"/>
</dbReference>
<evidence type="ECO:0000313" key="11">
    <source>
        <dbReference type="Proteomes" id="UP001485043"/>
    </source>
</evidence>
<evidence type="ECO:0000259" key="9">
    <source>
        <dbReference type="Pfam" id="PF21904"/>
    </source>
</evidence>
<keyword evidence="11" id="KW-1185">Reference proteome</keyword>
<feature type="transmembrane region" description="Helical" evidence="6">
    <location>
        <begin position="322"/>
        <end position="343"/>
    </location>
</feature>
<dbReference type="GO" id="GO:0005794">
    <property type="term" value="C:Golgi apparatus"/>
    <property type="evidence" value="ECO:0007669"/>
    <property type="project" value="TreeGrafter"/>
</dbReference>
<comment type="caution">
    <text evidence="10">The sequence shown here is derived from an EMBL/GenBank/DDBJ whole genome shotgun (WGS) entry which is preliminary data.</text>
</comment>
<feature type="signal peptide" evidence="7">
    <location>
        <begin position="1"/>
        <end position="24"/>
    </location>
</feature>
<reference evidence="10 11" key="1">
    <citation type="journal article" date="2024" name="Nat. Commun.">
        <title>Phylogenomics reveals the evolutionary origins of lichenization in chlorophyte algae.</title>
        <authorList>
            <person name="Puginier C."/>
            <person name="Libourel C."/>
            <person name="Otte J."/>
            <person name="Skaloud P."/>
            <person name="Haon M."/>
            <person name="Grisel S."/>
            <person name="Petersen M."/>
            <person name="Berrin J.G."/>
            <person name="Delaux P.M."/>
            <person name="Dal Grande F."/>
            <person name="Keller J."/>
        </authorList>
    </citation>
    <scope>NUCLEOTIDE SEQUENCE [LARGE SCALE GENOMIC DNA]</scope>
    <source>
        <strain evidence="10 11">SAG 2523</strain>
    </source>
</reference>
<dbReference type="Pfam" id="PF21904">
    <property type="entry name" value="CAND6-7_N"/>
    <property type="match status" value="1"/>
</dbReference>
<feature type="transmembrane region" description="Helical" evidence="6">
    <location>
        <begin position="364"/>
        <end position="386"/>
    </location>
</feature>
<evidence type="ECO:0000256" key="6">
    <source>
        <dbReference type="SAM" id="Phobius"/>
    </source>
</evidence>
<feature type="domain" description="CAND6/7 N-terminal" evidence="9">
    <location>
        <begin position="32"/>
        <end position="166"/>
    </location>
</feature>
<proteinExistence type="predicted"/>
<evidence type="ECO:0000259" key="8">
    <source>
        <dbReference type="Pfam" id="PF06814"/>
    </source>
</evidence>
<feature type="transmembrane region" description="Helical" evidence="6">
    <location>
        <begin position="288"/>
        <end position="306"/>
    </location>
</feature>
<evidence type="ECO:0000256" key="3">
    <source>
        <dbReference type="ARBA" id="ARBA00022729"/>
    </source>
</evidence>
<dbReference type="Proteomes" id="UP001485043">
    <property type="component" value="Unassembled WGS sequence"/>
</dbReference>
<keyword evidence="2 6" id="KW-0812">Transmembrane</keyword>
<organism evidence="10 11">
    <name type="scientific">Apatococcus fuscideae</name>
    <dbReference type="NCBI Taxonomy" id="2026836"/>
    <lineage>
        <taxon>Eukaryota</taxon>
        <taxon>Viridiplantae</taxon>
        <taxon>Chlorophyta</taxon>
        <taxon>core chlorophytes</taxon>
        <taxon>Trebouxiophyceae</taxon>
        <taxon>Chlorellales</taxon>
        <taxon>Chlorellaceae</taxon>
        <taxon>Apatococcus</taxon>
    </lineage>
</organism>
<feature type="transmembrane region" description="Helical" evidence="6">
    <location>
        <begin position="217"/>
        <end position="238"/>
    </location>
</feature>
<protein>
    <submittedName>
        <fullName evidence="10">Uncharacterized protein</fullName>
    </submittedName>
</protein>
<feature type="transmembrane region" description="Helical" evidence="6">
    <location>
        <begin position="392"/>
        <end position="412"/>
    </location>
</feature>
<keyword evidence="5 6" id="KW-0472">Membrane</keyword>
<dbReference type="EMBL" id="JALJOV010000096">
    <property type="protein sequence ID" value="KAK9867291.1"/>
    <property type="molecule type" value="Genomic_DNA"/>
</dbReference>
<dbReference type="InterPro" id="IPR054103">
    <property type="entry name" value="CAND6-7_N"/>
</dbReference>